<feature type="transmembrane region" description="Helical" evidence="8">
    <location>
        <begin position="239"/>
        <end position="258"/>
    </location>
</feature>
<feature type="transmembrane region" description="Helical" evidence="8">
    <location>
        <begin position="53"/>
        <end position="74"/>
    </location>
</feature>
<protein>
    <submittedName>
        <fullName evidence="9">Sugar MFS transporter</fullName>
    </submittedName>
</protein>
<feature type="transmembrane region" description="Helical" evidence="8">
    <location>
        <begin position="346"/>
        <end position="369"/>
    </location>
</feature>
<gene>
    <name evidence="9" type="ORF">JQC75_05880</name>
</gene>
<feature type="transmembrane region" description="Helical" evidence="8">
    <location>
        <begin position="413"/>
        <end position="430"/>
    </location>
</feature>
<reference evidence="9 10" key="1">
    <citation type="journal article" date="2012" name="Antonie Van Leeuwenhoek">
        <title>Shewanella litorisediminis sp. nov., a gammaproteobacterium isolated from a tidal flat sediment.</title>
        <authorList>
            <person name="Lee M.H."/>
            <person name="Yoon J.H."/>
        </authorList>
    </citation>
    <scope>NUCLEOTIDE SEQUENCE [LARGE SCALE GENOMIC DNA]</scope>
    <source>
        <strain evidence="9 10">SMK1-12</strain>
    </source>
</reference>
<sequence length="438" mass="46707">MENIMKTTKTSSTLLPMVLIGILFFVFGFVTWLNGALIPFLKIACELNELQAYMVTFVFYIAYFVMALPMSGLLSRFGYRAGLQIGLGVMALGALLFIPAAFSHTFGLFLMALFVLGTGLTILQTAANPYIVVIGPSESAAMRISCMGVVNKGAGILVPLIFSAWVLTGMEAYTETALAALSEADKAEALQALSARLVEPYLAMAAVLTALLFYVRFSPLPEPNISSDKPSQQHHWRELLKYPQVMLGALTLFLYVGAEVIAGDSIGLYGQHLGLSNFGVLTSYTMAFMVLGYLVGIATIPRFISQKTALACSAVAGLVFTLGIMFGDEQGTTLATWLLQPFGIAAVPDTVLCLALLGFANALVWPAVWPLALHGLGRLTATASALLIMGIAGGALLPLAYGALVQSGLSHQLGYALLLPCYGMIFFYAVKGHSLRPA</sequence>
<dbReference type="Pfam" id="PF07690">
    <property type="entry name" value="MFS_1"/>
    <property type="match status" value="1"/>
</dbReference>
<dbReference type="PANTHER" id="PTHR43702:SF12">
    <property type="entry name" value="N-ACETYL GLUCOSAMINE TRANSPORTER NAGP"/>
    <property type="match status" value="1"/>
</dbReference>
<dbReference type="InterPro" id="IPR050375">
    <property type="entry name" value="MFS_TsgA-like"/>
</dbReference>
<evidence type="ECO:0000256" key="7">
    <source>
        <dbReference type="ARBA" id="ARBA00023136"/>
    </source>
</evidence>
<keyword evidence="4" id="KW-1003">Cell membrane</keyword>
<keyword evidence="5 8" id="KW-0812">Transmembrane</keyword>
<dbReference type="Proteomes" id="UP000596252">
    <property type="component" value="Chromosome"/>
</dbReference>
<feature type="transmembrane region" description="Helical" evidence="8">
    <location>
        <begin position="144"/>
        <end position="167"/>
    </location>
</feature>
<evidence type="ECO:0000256" key="3">
    <source>
        <dbReference type="ARBA" id="ARBA00009120"/>
    </source>
</evidence>
<feature type="transmembrane region" description="Helical" evidence="8">
    <location>
        <begin position="12"/>
        <end position="33"/>
    </location>
</feature>
<proteinExistence type="inferred from homology"/>
<feature type="transmembrane region" description="Helical" evidence="8">
    <location>
        <begin position="381"/>
        <end position="401"/>
    </location>
</feature>
<comment type="similarity">
    <text evidence="3">Belongs to the major facilitator superfamily. FHS transporter (TC 2.A.1.7) family.</text>
</comment>
<evidence type="ECO:0000256" key="5">
    <source>
        <dbReference type="ARBA" id="ARBA00022692"/>
    </source>
</evidence>
<dbReference type="PANTHER" id="PTHR43702">
    <property type="entry name" value="L-FUCOSE-PROTON SYMPORTER"/>
    <property type="match status" value="1"/>
</dbReference>
<accession>A0ABX7G6J9</accession>
<name>A0ABX7G6J9_9GAMM</name>
<dbReference type="CDD" id="cd17394">
    <property type="entry name" value="MFS_FucP_like"/>
    <property type="match status" value="1"/>
</dbReference>
<feature type="transmembrane region" description="Helical" evidence="8">
    <location>
        <begin position="278"/>
        <end position="296"/>
    </location>
</feature>
<comment type="function">
    <text evidence="1">Intake of glucose and galactose.</text>
</comment>
<dbReference type="InterPro" id="IPR011701">
    <property type="entry name" value="MFS"/>
</dbReference>
<evidence type="ECO:0000256" key="1">
    <source>
        <dbReference type="ARBA" id="ARBA00003321"/>
    </source>
</evidence>
<dbReference type="SUPFAM" id="SSF103473">
    <property type="entry name" value="MFS general substrate transporter"/>
    <property type="match status" value="1"/>
</dbReference>
<dbReference type="NCBIfam" id="TIGR01272">
    <property type="entry name" value="gluP"/>
    <property type="match status" value="1"/>
</dbReference>
<feature type="transmembrane region" description="Helical" evidence="8">
    <location>
        <begin position="308"/>
        <end position="326"/>
    </location>
</feature>
<keyword evidence="7 8" id="KW-0472">Membrane</keyword>
<feature type="transmembrane region" description="Helical" evidence="8">
    <location>
        <begin position="201"/>
        <end position="218"/>
    </location>
</feature>
<organism evidence="9 10">
    <name type="scientific">Shewanella litorisediminis</name>
    <dbReference type="NCBI Taxonomy" id="1173586"/>
    <lineage>
        <taxon>Bacteria</taxon>
        <taxon>Pseudomonadati</taxon>
        <taxon>Pseudomonadota</taxon>
        <taxon>Gammaproteobacteria</taxon>
        <taxon>Alteromonadales</taxon>
        <taxon>Shewanellaceae</taxon>
        <taxon>Shewanella</taxon>
    </lineage>
</organism>
<keyword evidence="10" id="KW-1185">Reference proteome</keyword>
<evidence type="ECO:0000313" key="9">
    <source>
        <dbReference type="EMBL" id="QRH02935.1"/>
    </source>
</evidence>
<dbReference type="EMBL" id="CP069213">
    <property type="protein sequence ID" value="QRH02935.1"/>
    <property type="molecule type" value="Genomic_DNA"/>
</dbReference>
<evidence type="ECO:0000256" key="8">
    <source>
        <dbReference type="SAM" id="Phobius"/>
    </source>
</evidence>
<dbReference type="InterPro" id="IPR005964">
    <property type="entry name" value="Glc/Gal_transptr_bac"/>
</dbReference>
<evidence type="ECO:0000256" key="4">
    <source>
        <dbReference type="ARBA" id="ARBA00022475"/>
    </source>
</evidence>
<evidence type="ECO:0000256" key="2">
    <source>
        <dbReference type="ARBA" id="ARBA00004429"/>
    </source>
</evidence>
<feature type="transmembrane region" description="Helical" evidence="8">
    <location>
        <begin position="81"/>
        <end position="102"/>
    </location>
</feature>
<dbReference type="Gene3D" id="1.20.1250.20">
    <property type="entry name" value="MFS general substrate transporter like domains"/>
    <property type="match status" value="2"/>
</dbReference>
<dbReference type="InterPro" id="IPR036259">
    <property type="entry name" value="MFS_trans_sf"/>
</dbReference>
<feature type="transmembrane region" description="Helical" evidence="8">
    <location>
        <begin position="108"/>
        <end position="132"/>
    </location>
</feature>
<evidence type="ECO:0000256" key="6">
    <source>
        <dbReference type="ARBA" id="ARBA00022989"/>
    </source>
</evidence>
<dbReference type="RefSeq" id="WP_203326515.1">
    <property type="nucleotide sequence ID" value="NZ_CP069213.1"/>
</dbReference>
<evidence type="ECO:0000313" key="10">
    <source>
        <dbReference type="Proteomes" id="UP000596252"/>
    </source>
</evidence>
<keyword evidence="6 8" id="KW-1133">Transmembrane helix</keyword>
<comment type="subcellular location">
    <subcellularLocation>
        <location evidence="2">Cell inner membrane</location>
        <topology evidence="2">Multi-pass membrane protein</topology>
    </subcellularLocation>
</comment>